<dbReference type="Proteomes" id="UP000288429">
    <property type="component" value="Unassembled WGS sequence"/>
</dbReference>
<reference evidence="2 3" key="1">
    <citation type="submission" date="2017-06" db="EMBL/GenBank/DDBJ databases">
        <title>Cmopartive genomic analysis of Ambrosia Fusariam Clade fungi.</title>
        <authorList>
            <person name="Stajich J.E."/>
            <person name="Carrillo J."/>
            <person name="Kijimoto T."/>
            <person name="Eskalen A."/>
            <person name="O'Donnell K."/>
            <person name="Kasson M."/>
        </authorList>
    </citation>
    <scope>NUCLEOTIDE SEQUENCE [LARGE SCALE GENOMIC DNA]</scope>
    <source>
        <strain evidence="2 3">NRRL 20438</strain>
    </source>
</reference>
<dbReference type="AlphaFoldDB" id="A0A428SZI0"/>
<sequence>MFRVIGIMFCLYLALRYLLGVIRFTFRFLYALWCSTRPYLLSTIIILFLPIFTGCVDGVLVSADFSDWGNQLLVLFEKNVQDAREFQSSKARDISLAPYHVPWLLDPTDWWIQLGIMEQKDSIDPGNLNHLYQKTNPTTPGKPWHHWVYASNNPFQDTDVFLDEWDKAFDQLVQHRYVSPSVESASFHYIACPSNFLCTSWHIDGPAFVHFTTAPEENTKSPKVPGYEAVAVRIINLPLKTPVDSPRTFPSHFNQMRAITDKTSLWATFPTYDEKTYMLQTLAKRREMSLKSYPWTYGTLVMLTRWVNKLYTAEYSEYLEKIQVLVTFITSVISLAVRMYWNHFAQSSGGKPNEEP</sequence>
<comment type="caution">
    <text evidence="2">The sequence shown here is derived from an EMBL/GenBank/DDBJ whole genome shotgun (WGS) entry which is preliminary data.</text>
</comment>
<organism evidence="2 3">
    <name type="scientific">Fusarium ambrosium</name>
    <dbReference type="NCBI Taxonomy" id="131363"/>
    <lineage>
        <taxon>Eukaryota</taxon>
        <taxon>Fungi</taxon>
        <taxon>Dikarya</taxon>
        <taxon>Ascomycota</taxon>
        <taxon>Pezizomycotina</taxon>
        <taxon>Sordariomycetes</taxon>
        <taxon>Hypocreomycetidae</taxon>
        <taxon>Hypocreales</taxon>
        <taxon>Nectriaceae</taxon>
        <taxon>Fusarium</taxon>
        <taxon>Fusarium solani species complex</taxon>
    </lineage>
</organism>
<dbReference type="EMBL" id="NIZV01000305">
    <property type="protein sequence ID" value="RSL95120.1"/>
    <property type="molecule type" value="Genomic_DNA"/>
</dbReference>
<evidence type="ECO:0000313" key="2">
    <source>
        <dbReference type="EMBL" id="RSL95120.1"/>
    </source>
</evidence>
<evidence type="ECO:0000256" key="1">
    <source>
        <dbReference type="SAM" id="Phobius"/>
    </source>
</evidence>
<accession>A0A428SZI0</accession>
<keyword evidence="3" id="KW-1185">Reference proteome</keyword>
<proteinExistence type="predicted"/>
<feature type="transmembrane region" description="Helical" evidence="1">
    <location>
        <begin position="39"/>
        <end position="61"/>
    </location>
</feature>
<gene>
    <name evidence="2" type="ORF">CDV31_014040</name>
</gene>
<name>A0A428SZI0_9HYPO</name>
<evidence type="ECO:0000313" key="3">
    <source>
        <dbReference type="Proteomes" id="UP000288429"/>
    </source>
</evidence>
<protein>
    <submittedName>
        <fullName evidence="2">Uncharacterized protein</fullName>
    </submittedName>
</protein>
<keyword evidence="1" id="KW-1133">Transmembrane helix</keyword>
<keyword evidence="1" id="KW-0472">Membrane</keyword>
<keyword evidence="1" id="KW-0812">Transmembrane</keyword>